<comment type="caution">
    <text evidence="1">The sequence shown here is derived from an EMBL/GenBank/DDBJ whole genome shotgun (WGS) entry which is preliminary data.</text>
</comment>
<dbReference type="EMBL" id="SNRW01000132">
    <property type="protein sequence ID" value="KAA6403160.1"/>
    <property type="molecule type" value="Genomic_DNA"/>
</dbReference>
<organism evidence="1 2">
    <name type="scientific">Streblomastix strix</name>
    <dbReference type="NCBI Taxonomy" id="222440"/>
    <lineage>
        <taxon>Eukaryota</taxon>
        <taxon>Metamonada</taxon>
        <taxon>Preaxostyla</taxon>
        <taxon>Oxymonadida</taxon>
        <taxon>Streblomastigidae</taxon>
        <taxon>Streblomastix</taxon>
    </lineage>
</organism>
<evidence type="ECO:0000313" key="1">
    <source>
        <dbReference type="EMBL" id="KAA6403160.1"/>
    </source>
</evidence>
<dbReference type="Proteomes" id="UP000324800">
    <property type="component" value="Unassembled WGS sequence"/>
</dbReference>
<sequence>MIRKRSSNCLNWFQIFGDKQIQAELINVGYGRSLIIYISTAGGREEEGDEEIYDGLYYIYNFLGELCQGRNYSPFFPEQLALSKTCIEQIEEEGGNEEVESQMINNQNIGNFNYRAIKTEGQILNFYIDRSNTRPQLQF</sequence>
<name>A0A5J4X7D7_9EUKA</name>
<proteinExistence type="predicted"/>
<accession>A0A5J4X7D7</accession>
<reference evidence="1 2" key="1">
    <citation type="submission" date="2019-03" db="EMBL/GenBank/DDBJ databases">
        <title>Single cell metagenomics reveals metabolic interactions within the superorganism composed of flagellate Streblomastix strix and complex community of Bacteroidetes bacteria on its surface.</title>
        <authorList>
            <person name="Treitli S.C."/>
            <person name="Kolisko M."/>
            <person name="Husnik F."/>
            <person name="Keeling P."/>
            <person name="Hampl V."/>
        </authorList>
    </citation>
    <scope>NUCLEOTIDE SEQUENCE [LARGE SCALE GENOMIC DNA]</scope>
    <source>
        <strain evidence="1">ST1C</strain>
    </source>
</reference>
<dbReference type="AlphaFoldDB" id="A0A5J4X7D7"/>
<protein>
    <submittedName>
        <fullName evidence="1">Uncharacterized protein</fullName>
    </submittedName>
</protein>
<evidence type="ECO:0000313" key="2">
    <source>
        <dbReference type="Proteomes" id="UP000324800"/>
    </source>
</evidence>
<gene>
    <name evidence="1" type="ORF">EZS28_001314</name>
</gene>